<accession>A0ABU7RDM1</accession>
<dbReference type="EC" id="2.4.99.-" evidence="8"/>
<evidence type="ECO:0000256" key="5">
    <source>
        <dbReference type="ARBA" id="ARBA00022989"/>
    </source>
</evidence>
<keyword evidence="6 7" id="KW-0472">Membrane</keyword>
<dbReference type="InterPro" id="IPR001640">
    <property type="entry name" value="Lgt"/>
</dbReference>
<evidence type="ECO:0000256" key="6">
    <source>
        <dbReference type="ARBA" id="ARBA00023136"/>
    </source>
</evidence>
<keyword evidence="2" id="KW-1003">Cell membrane</keyword>
<keyword evidence="3 8" id="KW-0808">Transferase</keyword>
<dbReference type="EMBL" id="JAZGLY010000001">
    <property type="protein sequence ID" value="MEE6186088.1"/>
    <property type="molecule type" value="Genomic_DNA"/>
</dbReference>
<feature type="transmembrane region" description="Helical" evidence="7">
    <location>
        <begin position="361"/>
        <end position="379"/>
    </location>
</feature>
<reference evidence="8 9" key="1">
    <citation type="submission" date="2024-01" db="EMBL/GenBank/DDBJ databases">
        <title>Niabella digestum sp. nov., isolated from waste digestion system.</title>
        <authorList>
            <person name="Zhang L."/>
        </authorList>
    </citation>
    <scope>NUCLEOTIDE SEQUENCE [LARGE SCALE GENOMIC DNA]</scope>
    <source>
        <strain evidence="8 9">A18</strain>
    </source>
</reference>
<dbReference type="Pfam" id="PF01790">
    <property type="entry name" value="LGT"/>
    <property type="match status" value="1"/>
</dbReference>
<keyword evidence="5 7" id="KW-1133">Transmembrane helix</keyword>
<evidence type="ECO:0000256" key="4">
    <source>
        <dbReference type="ARBA" id="ARBA00022692"/>
    </source>
</evidence>
<organism evidence="8 9">
    <name type="scientific">Niabella digestorum</name>
    <dbReference type="NCBI Taxonomy" id="3117701"/>
    <lineage>
        <taxon>Bacteria</taxon>
        <taxon>Pseudomonadati</taxon>
        <taxon>Bacteroidota</taxon>
        <taxon>Chitinophagia</taxon>
        <taxon>Chitinophagales</taxon>
        <taxon>Chitinophagaceae</taxon>
        <taxon>Niabella</taxon>
    </lineage>
</organism>
<evidence type="ECO:0000256" key="1">
    <source>
        <dbReference type="ARBA" id="ARBA00007150"/>
    </source>
</evidence>
<feature type="transmembrane region" description="Helical" evidence="7">
    <location>
        <begin position="150"/>
        <end position="171"/>
    </location>
</feature>
<keyword evidence="8" id="KW-0328">Glycosyltransferase</keyword>
<proteinExistence type="inferred from homology"/>
<evidence type="ECO:0000256" key="7">
    <source>
        <dbReference type="SAM" id="Phobius"/>
    </source>
</evidence>
<gene>
    <name evidence="8" type="ORF">V2H41_02255</name>
</gene>
<dbReference type="PANTHER" id="PTHR30589">
    <property type="entry name" value="PROLIPOPROTEIN DIACYLGLYCERYL TRANSFERASE"/>
    <property type="match status" value="1"/>
</dbReference>
<dbReference type="RefSeq" id="WP_330973491.1">
    <property type="nucleotide sequence ID" value="NZ_JAZGLY010000001.1"/>
</dbReference>
<feature type="transmembrane region" description="Helical" evidence="7">
    <location>
        <begin position="399"/>
        <end position="418"/>
    </location>
</feature>
<feature type="transmembrane region" description="Helical" evidence="7">
    <location>
        <begin position="103"/>
        <end position="124"/>
    </location>
</feature>
<name>A0ABU7RDM1_9BACT</name>
<comment type="caution">
    <text evidence="8">The sequence shown here is derived from an EMBL/GenBank/DDBJ whole genome shotgun (WGS) entry which is preliminary data.</text>
</comment>
<feature type="transmembrane region" description="Helical" evidence="7">
    <location>
        <begin position="20"/>
        <end position="41"/>
    </location>
</feature>
<comment type="similarity">
    <text evidence="1">Belongs to the Lgt family.</text>
</comment>
<feature type="transmembrane region" description="Helical" evidence="7">
    <location>
        <begin position="183"/>
        <end position="206"/>
    </location>
</feature>
<sequence length="428" mass="48682">MYPNLYYLFRDWFGVEWKFLHFLNTFGFFVAVSFIISSIVLTRELRRKGREGVMFPTEETIVVGKPASWGELLTNFILGFVLGYKILALPFVDESLKTNTQEYIFSSSGNWFTGIALGALFAFLKWKERNKQKLPQPEKRAIRVWPHDRVGEMTMIALVFGLVGAKLFDAFENWDTFIQDPSSIFSAAGLTFYGGLICAGVALWLYTRKHKIPFVHFVDVMGPVMMLAYAIGRIGCQVAGDGDWGIYNSAYKTTPAGGVFPATSGDFEAALTTHAEYFARHGSAHASFVKPKILSFLPDWFFAYDYPHNVNEAGVPLANCSDLQYCTHLPVPVFPTPMYEVIISFILFGILWMLRKRIHIPGMLFGIYLLFNGLERFFIERIRVNVKMHFLGMEMTQAQLISFCLMLGGIVLIIYSKINHKNMQPRTS</sequence>
<keyword evidence="9" id="KW-1185">Reference proteome</keyword>
<dbReference type="PANTHER" id="PTHR30589:SF0">
    <property type="entry name" value="PHOSPHATIDYLGLYCEROL--PROLIPOPROTEIN DIACYLGLYCERYL TRANSFERASE"/>
    <property type="match status" value="1"/>
</dbReference>
<dbReference type="Proteomes" id="UP001357452">
    <property type="component" value="Unassembled WGS sequence"/>
</dbReference>
<evidence type="ECO:0000256" key="3">
    <source>
        <dbReference type="ARBA" id="ARBA00022679"/>
    </source>
</evidence>
<protein>
    <submittedName>
        <fullName evidence="8">Prolipoprotein diacylglyceryl transferase family protein</fullName>
        <ecNumber evidence="8">2.4.99.-</ecNumber>
    </submittedName>
</protein>
<feature type="transmembrane region" description="Helical" evidence="7">
    <location>
        <begin position="72"/>
        <end position="91"/>
    </location>
</feature>
<evidence type="ECO:0000313" key="9">
    <source>
        <dbReference type="Proteomes" id="UP001357452"/>
    </source>
</evidence>
<evidence type="ECO:0000313" key="8">
    <source>
        <dbReference type="EMBL" id="MEE6186088.1"/>
    </source>
</evidence>
<feature type="transmembrane region" description="Helical" evidence="7">
    <location>
        <begin position="213"/>
        <end position="232"/>
    </location>
</feature>
<feature type="transmembrane region" description="Helical" evidence="7">
    <location>
        <begin position="337"/>
        <end position="354"/>
    </location>
</feature>
<dbReference type="GO" id="GO:0016757">
    <property type="term" value="F:glycosyltransferase activity"/>
    <property type="evidence" value="ECO:0007669"/>
    <property type="project" value="UniProtKB-KW"/>
</dbReference>
<evidence type="ECO:0000256" key="2">
    <source>
        <dbReference type="ARBA" id="ARBA00022475"/>
    </source>
</evidence>
<keyword evidence="4 7" id="KW-0812">Transmembrane</keyword>